<evidence type="ECO:0000256" key="2">
    <source>
        <dbReference type="ARBA" id="ARBA00022670"/>
    </source>
</evidence>
<dbReference type="PANTHER" id="PTHR10942:SF0">
    <property type="entry name" value="LEISHMANOLYSIN-LIKE PEPTIDASE"/>
    <property type="match status" value="1"/>
</dbReference>
<evidence type="ECO:0000256" key="6">
    <source>
        <dbReference type="ARBA" id="ARBA00023049"/>
    </source>
</evidence>
<dbReference type="Pfam" id="PF01457">
    <property type="entry name" value="Peptidase_M8"/>
    <property type="match status" value="1"/>
</dbReference>
<dbReference type="EMBL" id="JBHSGI010000024">
    <property type="protein sequence ID" value="MFC4669814.1"/>
    <property type="molecule type" value="Genomic_DNA"/>
</dbReference>
<accession>A0ABV9KI82</accession>
<organism evidence="8 9">
    <name type="scientific">Seohaeicola nanhaiensis</name>
    <dbReference type="NCBI Taxonomy" id="1387282"/>
    <lineage>
        <taxon>Bacteria</taxon>
        <taxon>Pseudomonadati</taxon>
        <taxon>Pseudomonadota</taxon>
        <taxon>Alphaproteobacteria</taxon>
        <taxon>Rhodobacterales</taxon>
        <taxon>Roseobacteraceae</taxon>
        <taxon>Seohaeicola</taxon>
    </lineage>
</organism>
<protein>
    <submittedName>
        <fullName evidence="8">Leishmanolysin-related zinc metalloendopeptidase</fullName>
    </submittedName>
</protein>
<feature type="compositionally biased region" description="Low complexity" evidence="7">
    <location>
        <begin position="149"/>
        <end position="160"/>
    </location>
</feature>
<dbReference type="Gene3D" id="3.90.132.10">
    <property type="entry name" value="Leishmanolysin , domain 2"/>
    <property type="match status" value="1"/>
</dbReference>
<reference evidence="9" key="1">
    <citation type="journal article" date="2019" name="Int. J. Syst. Evol. Microbiol.">
        <title>The Global Catalogue of Microorganisms (GCM) 10K type strain sequencing project: providing services to taxonomists for standard genome sequencing and annotation.</title>
        <authorList>
            <consortium name="The Broad Institute Genomics Platform"/>
            <consortium name="The Broad Institute Genome Sequencing Center for Infectious Disease"/>
            <person name="Wu L."/>
            <person name="Ma J."/>
        </authorList>
    </citation>
    <scope>NUCLEOTIDE SEQUENCE [LARGE SCALE GENOMIC DNA]</scope>
    <source>
        <strain evidence="9">CGMCC 4.7283</strain>
    </source>
</reference>
<comment type="caution">
    <text evidence="8">The sequence shown here is derived from an EMBL/GenBank/DDBJ whole genome shotgun (WGS) entry which is preliminary data.</text>
</comment>
<keyword evidence="5" id="KW-0862">Zinc</keyword>
<dbReference type="InterPro" id="IPR001577">
    <property type="entry name" value="Peptidase_M8"/>
</dbReference>
<evidence type="ECO:0000256" key="5">
    <source>
        <dbReference type="ARBA" id="ARBA00022833"/>
    </source>
</evidence>
<evidence type="ECO:0000313" key="9">
    <source>
        <dbReference type="Proteomes" id="UP001595973"/>
    </source>
</evidence>
<sequence length="387" mass="39865">MAKHGVFAGLHERAISNLLPDNFDADLIAGFFGEKSKASEKALLKVAELLGYHDSDQGGTPSVPVDDPVIDDDSMEGGAKPSWSGGKETSGGTDPIDSGTGGKGHGKVKNTTPDTGTDTGGTGTDTGGTDTGSTDTGTGGTGTGGTDTGGTDTAPTTSADFISGLDTPGGFNIAINWVGTWTQSQMQSVMQAAEMISDIIIGDLPATNGIDDVRISAQMTAIDGAGNYFGKGGYTALRSDSLLASDGYLKLDSADIGTMEAYNLVDDFAFHEILHALGFGLTWSAMGLTTTSPDGQLRFTGENATLAYKNVYASIAANDKYADMGVPIEMDGGSSTAGKHWDEIIFKSEIMTGSQSTAGNVVSDMTIGALQDMGYQTIFNPSVYEIA</sequence>
<keyword evidence="6" id="KW-0482">Metalloprotease</keyword>
<evidence type="ECO:0000256" key="7">
    <source>
        <dbReference type="SAM" id="MobiDB-lite"/>
    </source>
</evidence>
<dbReference type="SUPFAM" id="SSF55486">
    <property type="entry name" value="Metalloproteases ('zincins'), catalytic domain"/>
    <property type="match status" value="1"/>
</dbReference>
<feature type="region of interest" description="Disordered" evidence="7">
    <location>
        <begin position="53"/>
        <end position="162"/>
    </location>
</feature>
<evidence type="ECO:0000256" key="3">
    <source>
        <dbReference type="ARBA" id="ARBA00022723"/>
    </source>
</evidence>
<keyword evidence="9" id="KW-1185">Reference proteome</keyword>
<proteinExistence type="predicted"/>
<evidence type="ECO:0000256" key="1">
    <source>
        <dbReference type="ARBA" id="ARBA00001947"/>
    </source>
</evidence>
<keyword evidence="4" id="KW-0378">Hydrolase</keyword>
<evidence type="ECO:0000313" key="8">
    <source>
        <dbReference type="EMBL" id="MFC4669814.1"/>
    </source>
</evidence>
<keyword evidence="2" id="KW-0645">Protease</keyword>
<gene>
    <name evidence="8" type="ORF">ACFO5X_14715</name>
</gene>
<keyword evidence="3" id="KW-0479">Metal-binding</keyword>
<evidence type="ECO:0000256" key="4">
    <source>
        <dbReference type="ARBA" id="ARBA00022801"/>
    </source>
</evidence>
<dbReference type="RefSeq" id="WP_380718228.1">
    <property type="nucleotide sequence ID" value="NZ_JBHSGI010000024.1"/>
</dbReference>
<name>A0ABV9KI82_9RHOB</name>
<feature type="compositionally biased region" description="Gly residues" evidence="7">
    <location>
        <begin position="118"/>
        <end position="130"/>
    </location>
</feature>
<comment type="cofactor">
    <cofactor evidence="1">
        <name>Zn(2+)</name>
        <dbReference type="ChEBI" id="CHEBI:29105"/>
    </cofactor>
</comment>
<feature type="compositionally biased region" description="Gly residues" evidence="7">
    <location>
        <begin position="137"/>
        <end position="148"/>
    </location>
</feature>
<dbReference type="Proteomes" id="UP001595973">
    <property type="component" value="Unassembled WGS sequence"/>
</dbReference>
<dbReference type="PANTHER" id="PTHR10942">
    <property type="entry name" value="LEISHMANOLYSIN-LIKE PEPTIDASE"/>
    <property type="match status" value="1"/>
</dbReference>